<sequence>MNVPEVKCTLLCGASDYSQSLLFESAVYWAEVGYRVVYLQMFQMKSLPIPVDGAKPPSVHALNQRYPGGKISLNTLAQSTKPVQMYHA</sequence>
<dbReference type="Proteomes" id="UP000694846">
    <property type="component" value="Unplaced"/>
</dbReference>
<dbReference type="OrthoDB" id="67296at2759"/>
<dbReference type="AlphaFoldDB" id="A0A8B8FFW3"/>
<dbReference type="GeneID" id="112683019"/>
<evidence type="ECO:0000313" key="2">
    <source>
        <dbReference type="RefSeq" id="XP_025409643.1"/>
    </source>
</evidence>
<accession>A0A8B8FFW3</accession>
<reference evidence="2" key="1">
    <citation type="submission" date="2025-08" db="UniProtKB">
        <authorList>
            <consortium name="RefSeq"/>
        </authorList>
    </citation>
    <scope>IDENTIFICATION</scope>
    <source>
        <tissue evidence="2">Whole body</tissue>
    </source>
</reference>
<proteinExistence type="predicted"/>
<organism evidence="1 2">
    <name type="scientific">Sipha flava</name>
    <name type="common">yellow sugarcane aphid</name>
    <dbReference type="NCBI Taxonomy" id="143950"/>
    <lineage>
        <taxon>Eukaryota</taxon>
        <taxon>Metazoa</taxon>
        <taxon>Ecdysozoa</taxon>
        <taxon>Arthropoda</taxon>
        <taxon>Hexapoda</taxon>
        <taxon>Insecta</taxon>
        <taxon>Pterygota</taxon>
        <taxon>Neoptera</taxon>
        <taxon>Paraneoptera</taxon>
        <taxon>Hemiptera</taxon>
        <taxon>Sternorrhyncha</taxon>
        <taxon>Aphidomorpha</taxon>
        <taxon>Aphidoidea</taxon>
        <taxon>Aphididae</taxon>
        <taxon>Sipha</taxon>
    </lineage>
</organism>
<dbReference type="RefSeq" id="XP_025409643.1">
    <property type="nucleotide sequence ID" value="XM_025553858.1"/>
</dbReference>
<protein>
    <submittedName>
        <fullName evidence="2">Uncharacterized protein LOC112683019 isoform X3</fullName>
    </submittedName>
</protein>
<keyword evidence="1" id="KW-1185">Reference proteome</keyword>
<evidence type="ECO:0000313" key="1">
    <source>
        <dbReference type="Proteomes" id="UP000694846"/>
    </source>
</evidence>
<name>A0A8B8FFW3_9HEMI</name>
<gene>
    <name evidence="2" type="primary">LOC112683019</name>
</gene>